<comment type="caution">
    <text evidence="1">The sequence shown here is derived from an EMBL/GenBank/DDBJ whole genome shotgun (WGS) entry which is preliminary data.</text>
</comment>
<sequence length="35" mass="3945">MLRTALNNNMASLANNTRYGKGDELTNMDEAFHQC</sequence>
<keyword evidence="2" id="KW-1185">Reference proteome</keyword>
<reference evidence="1 2" key="1">
    <citation type="submission" date="2021-06" db="EMBL/GenBank/DDBJ databases">
        <title>Caerostris darwini draft genome.</title>
        <authorList>
            <person name="Kono N."/>
            <person name="Arakawa K."/>
        </authorList>
    </citation>
    <scope>NUCLEOTIDE SEQUENCE [LARGE SCALE GENOMIC DNA]</scope>
</reference>
<accession>A0AAV4VHL4</accession>
<gene>
    <name evidence="1" type="ORF">CDAR_443351</name>
</gene>
<protein>
    <submittedName>
        <fullName evidence="1">Uncharacterized protein</fullName>
    </submittedName>
</protein>
<dbReference type="Proteomes" id="UP001054837">
    <property type="component" value="Unassembled WGS sequence"/>
</dbReference>
<evidence type="ECO:0000313" key="1">
    <source>
        <dbReference type="EMBL" id="GIY69538.1"/>
    </source>
</evidence>
<proteinExistence type="predicted"/>
<name>A0AAV4VHL4_9ARAC</name>
<dbReference type="AlphaFoldDB" id="A0AAV4VHL4"/>
<evidence type="ECO:0000313" key="2">
    <source>
        <dbReference type="Proteomes" id="UP001054837"/>
    </source>
</evidence>
<dbReference type="EMBL" id="BPLQ01013052">
    <property type="protein sequence ID" value="GIY69538.1"/>
    <property type="molecule type" value="Genomic_DNA"/>
</dbReference>
<feature type="non-terminal residue" evidence="1">
    <location>
        <position position="35"/>
    </location>
</feature>
<organism evidence="1 2">
    <name type="scientific">Caerostris darwini</name>
    <dbReference type="NCBI Taxonomy" id="1538125"/>
    <lineage>
        <taxon>Eukaryota</taxon>
        <taxon>Metazoa</taxon>
        <taxon>Ecdysozoa</taxon>
        <taxon>Arthropoda</taxon>
        <taxon>Chelicerata</taxon>
        <taxon>Arachnida</taxon>
        <taxon>Araneae</taxon>
        <taxon>Araneomorphae</taxon>
        <taxon>Entelegynae</taxon>
        <taxon>Araneoidea</taxon>
        <taxon>Araneidae</taxon>
        <taxon>Caerostris</taxon>
    </lineage>
</organism>